<name>A0ACA9MF01_9GLOM</name>
<reference evidence="1" key="1">
    <citation type="submission" date="2021-06" db="EMBL/GenBank/DDBJ databases">
        <authorList>
            <person name="Kallberg Y."/>
            <person name="Tangrot J."/>
            <person name="Rosling A."/>
        </authorList>
    </citation>
    <scope>NUCLEOTIDE SEQUENCE</scope>
    <source>
        <strain evidence="1">IL203A</strain>
    </source>
</reference>
<comment type="caution">
    <text evidence="1">The sequence shown here is derived from an EMBL/GenBank/DDBJ whole genome shotgun (WGS) entry which is preliminary data.</text>
</comment>
<organism evidence="1 2">
    <name type="scientific">Dentiscutata heterogama</name>
    <dbReference type="NCBI Taxonomy" id="1316150"/>
    <lineage>
        <taxon>Eukaryota</taxon>
        <taxon>Fungi</taxon>
        <taxon>Fungi incertae sedis</taxon>
        <taxon>Mucoromycota</taxon>
        <taxon>Glomeromycotina</taxon>
        <taxon>Glomeromycetes</taxon>
        <taxon>Diversisporales</taxon>
        <taxon>Gigasporaceae</taxon>
        <taxon>Dentiscutata</taxon>
    </lineage>
</organism>
<sequence length="320" mass="37837">GRIIASFWFGIEFRDFFIADVLNSLSYTFVAIQLSFCYPLDGFKTLCTDSSYFSAISTNLTAPFLSSIPAWLRIAQCLKRLWDTREIIHMINALKYASTILSMVLFWSMLRDSNNGLLKGCWIISQIFSSTYTFIWDVKMDWSLLQIHSSNYLLRDELGYKNPDLYRVAIVINLFLRFSWVLILFSSGNKYYYVVGIIMAFLEILRRWMWSFIRVENEHVDNCKGYRAIKEIHSLFIYSDGIVESNNENYPVDTIGVDERLEAQRSKFDSIMRGWVNRSMSMRVSKKNKWRDFNPRYDRNEEFRRLPIFNDIERADSDTL</sequence>
<evidence type="ECO:0000313" key="2">
    <source>
        <dbReference type="Proteomes" id="UP000789702"/>
    </source>
</evidence>
<protein>
    <submittedName>
        <fullName evidence="1">417_t:CDS:1</fullName>
    </submittedName>
</protein>
<keyword evidence="2" id="KW-1185">Reference proteome</keyword>
<gene>
    <name evidence="1" type="ORF">DHETER_LOCUS6710</name>
</gene>
<feature type="non-terminal residue" evidence="1">
    <location>
        <position position="1"/>
    </location>
</feature>
<accession>A0ACA9MF01</accession>
<dbReference type="EMBL" id="CAJVPU010008718">
    <property type="protein sequence ID" value="CAG8587103.1"/>
    <property type="molecule type" value="Genomic_DNA"/>
</dbReference>
<evidence type="ECO:0000313" key="1">
    <source>
        <dbReference type="EMBL" id="CAG8587103.1"/>
    </source>
</evidence>
<dbReference type="Proteomes" id="UP000789702">
    <property type="component" value="Unassembled WGS sequence"/>
</dbReference>
<proteinExistence type="predicted"/>